<evidence type="ECO:0000256" key="1">
    <source>
        <dbReference type="SAM" id="MobiDB-lite"/>
    </source>
</evidence>
<evidence type="ECO:0000313" key="2">
    <source>
        <dbReference type="Proteomes" id="UP000887572"/>
    </source>
</evidence>
<evidence type="ECO:0000313" key="3">
    <source>
        <dbReference type="WBParaSite" id="Gr19_v10_g9978.t1"/>
    </source>
</evidence>
<sequence length="73" mass="8496">MTEKKNSSPTPPQQDPEQPIVQMPRDNPMPPEEELWIGLIQDGFNIREVFNEQKALEIEAWIESYIQRMANGN</sequence>
<proteinExistence type="predicted"/>
<accession>A0A914IHL8</accession>
<keyword evidence="2" id="KW-1185">Reference proteome</keyword>
<dbReference type="AlphaFoldDB" id="A0A914IHL8"/>
<feature type="region of interest" description="Disordered" evidence="1">
    <location>
        <begin position="1"/>
        <end position="32"/>
    </location>
</feature>
<protein>
    <submittedName>
        <fullName evidence="3">Uncharacterized protein</fullName>
    </submittedName>
</protein>
<name>A0A914IHL8_GLORO</name>
<organism evidence="2 3">
    <name type="scientific">Globodera rostochiensis</name>
    <name type="common">Golden nematode worm</name>
    <name type="synonym">Heterodera rostochiensis</name>
    <dbReference type="NCBI Taxonomy" id="31243"/>
    <lineage>
        <taxon>Eukaryota</taxon>
        <taxon>Metazoa</taxon>
        <taxon>Ecdysozoa</taxon>
        <taxon>Nematoda</taxon>
        <taxon>Chromadorea</taxon>
        <taxon>Rhabditida</taxon>
        <taxon>Tylenchina</taxon>
        <taxon>Tylenchomorpha</taxon>
        <taxon>Tylenchoidea</taxon>
        <taxon>Heteroderidae</taxon>
        <taxon>Heteroderinae</taxon>
        <taxon>Globodera</taxon>
    </lineage>
</organism>
<dbReference type="WBParaSite" id="Gr19_v10_g9978.t1">
    <property type="protein sequence ID" value="Gr19_v10_g9978.t1"/>
    <property type="gene ID" value="Gr19_v10_g9978"/>
</dbReference>
<reference evidence="3" key="1">
    <citation type="submission" date="2022-11" db="UniProtKB">
        <authorList>
            <consortium name="WormBaseParasite"/>
        </authorList>
    </citation>
    <scope>IDENTIFICATION</scope>
</reference>
<dbReference type="Proteomes" id="UP000887572">
    <property type="component" value="Unplaced"/>
</dbReference>